<feature type="compositionally biased region" description="Polar residues" evidence="1">
    <location>
        <begin position="275"/>
        <end position="284"/>
    </location>
</feature>
<organism evidence="2 3">
    <name type="scientific">Actinokineospora diospyrosa</name>
    <dbReference type="NCBI Taxonomy" id="103728"/>
    <lineage>
        <taxon>Bacteria</taxon>
        <taxon>Bacillati</taxon>
        <taxon>Actinomycetota</taxon>
        <taxon>Actinomycetes</taxon>
        <taxon>Pseudonocardiales</taxon>
        <taxon>Pseudonocardiaceae</taxon>
        <taxon>Actinokineospora</taxon>
    </lineage>
</organism>
<keyword evidence="3" id="KW-1185">Reference proteome</keyword>
<feature type="region of interest" description="Disordered" evidence="1">
    <location>
        <begin position="274"/>
        <end position="303"/>
    </location>
</feature>
<evidence type="ECO:0000313" key="2">
    <source>
        <dbReference type="EMBL" id="MCP2271030.1"/>
    </source>
</evidence>
<accession>A0ABT1IEF8</accession>
<evidence type="ECO:0000256" key="1">
    <source>
        <dbReference type="SAM" id="MobiDB-lite"/>
    </source>
</evidence>
<evidence type="ECO:0008006" key="4">
    <source>
        <dbReference type="Google" id="ProtNLM"/>
    </source>
</evidence>
<gene>
    <name evidence="2" type="ORF">LV75_003542</name>
</gene>
<evidence type="ECO:0000313" key="3">
    <source>
        <dbReference type="Proteomes" id="UP001205185"/>
    </source>
</evidence>
<dbReference type="EMBL" id="JAMTCO010000008">
    <property type="protein sequence ID" value="MCP2271030.1"/>
    <property type="molecule type" value="Genomic_DNA"/>
</dbReference>
<dbReference type="Proteomes" id="UP001205185">
    <property type="component" value="Unassembled WGS sequence"/>
</dbReference>
<sequence>MVDAVARLLRRGLPVTLAAVDPVLLELRGVLARAVDPGDEASRIAALDGTLRGLLARFPDARYAAAARALFGLPPATPGMNLTARRALAAERAGHEVHHFRKRVEPRLIATLTAELLADADRFTHAPLIAPRLAPVSARQPVLADPFAWEVAEQEEQLSLLWSAIYAARAELLAVERLISLRAERTDIVRAAVTAAWRWAGARAEAISYTTAFAPDLTIDELVALAGWTPPLTPGQTSRLTEAAAGGVAREQFVAHLHGETVLDDTWTTGLLAALQSTEPTSPEQPGAGGSSTAVPADPDQNG</sequence>
<reference evidence="2 3" key="1">
    <citation type="submission" date="2022-06" db="EMBL/GenBank/DDBJ databases">
        <title>Genomic Encyclopedia of Archaeal and Bacterial Type Strains, Phase II (KMG-II): from individual species to whole genera.</title>
        <authorList>
            <person name="Goeker M."/>
        </authorList>
    </citation>
    <scope>NUCLEOTIDE SEQUENCE [LARGE SCALE GENOMIC DNA]</scope>
    <source>
        <strain evidence="2 3">DSM 44255</strain>
    </source>
</reference>
<name>A0ABT1IEF8_9PSEU</name>
<comment type="caution">
    <text evidence="2">The sequence shown here is derived from an EMBL/GenBank/DDBJ whole genome shotgun (WGS) entry which is preliminary data.</text>
</comment>
<protein>
    <recommendedName>
        <fullName evidence="4">DUF222 domain-containing protein</fullName>
    </recommendedName>
</protein>
<proteinExistence type="predicted"/>